<dbReference type="SUPFAM" id="SSF50729">
    <property type="entry name" value="PH domain-like"/>
    <property type="match status" value="2"/>
</dbReference>
<protein>
    <submittedName>
        <fullName evidence="3">Docking protein 2</fullName>
    </submittedName>
</protein>
<dbReference type="PROSITE" id="PS51064">
    <property type="entry name" value="IRS_PTB"/>
    <property type="match status" value="1"/>
</dbReference>
<dbReference type="PROSITE" id="PS50003">
    <property type="entry name" value="PH_DOMAIN"/>
    <property type="match status" value="1"/>
</dbReference>
<feature type="domain" description="PH" evidence="1">
    <location>
        <begin position="7"/>
        <end position="113"/>
    </location>
</feature>
<evidence type="ECO:0000313" key="3">
    <source>
        <dbReference type="EMBL" id="JAQ18318.1"/>
    </source>
</evidence>
<dbReference type="SMART" id="SM00233">
    <property type="entry name" value="PH"/>
    <property type="match status" value="1"/>
</dbReference>
<sequence>MAVAKDKPVKEGFLLVPPPKKVKKWQKKYCVLYSFSNHGKDRLEIYENEEEASKLYAAKVIIPLENCVKISLDPQKNQRFAFSIITKHATHLFSCLSSEESHDWVCACQGVAFRDTFSSTTIEEDNELYCPSGDGIFTVVLVSTEASDRCGLAPGDYVLVVAPEELQLRIPGAHNLLYTWPFRFIRRYGHKKGRFNFEAGRKCASGEGTFDFEHNCAQDIFKCITSKMESMKQRLGGSSDRPGTLRTGMSGSMDFLSSPRSPEIGLPVVQMDVDEELAAAMTMSARSRSPLVSISSTMTSINVNTVVQTLAPMKPPRKNPPVPAPVPRYDQVEVRPDAWRTLSSDAPSHVERATVQAQHDRPYPHNAVFLRPPPPFKDFTHSDYDKLDHFGSTPKLDEDPSYSTICRQDTSGYGVIRKVQSSKHEMYNEYQYAVVVKTPHQASHKV</sequence>
<dbReference type="GO" id="GO:0005737">
    <property type="term" value="C:cytoplasm"/>
    <property type="evidence" value="ECO:0007669"/>
    <property type="project" value="TreeGrafter"/>
</dbReference>
<evidence type="ECO:0000259" key="1">
    <source>
        <dbReference type="PROSITE" id="PS50003"/>
    </source>
</evidence>
<name>A0A146MEV9_LYGHE</name>
<feature type="domain" description="IRS-type PTB" evidence="2">
    <location>
        <begin position="133"/>
        <end position="238"/>
    </location>
</feature>
<dbReference type="GO" id="GO:0007265">
    <property type="term" value="P:Ras protein signal transduction"/>
    <property type="evidence" value="ECO:0007669"/>
    <property type="project" value="TreeGrafter"/>
</dbReference>
<dbReference type="Gene3D" id="2.30.29.30">
    <property type="entry name" value="Pleckstrin-homology domain (PH domain)/Phosphotyrosine-binding domain (PTB)"/>
    <property type="match status" value="2"/>
</dbReference>
<dbReference type="InterPro" id="IPR002404">
    <property type="entry name" value="IRS_PTB"/>
</dbReference>
<dbReference type="SMART" id="SM00310">
    <property type="entry name" value="PTBI"/>
    <property type="match status" value="1"/>
</dbReference>
<dbReference type="SMART" id="SM01244">
    <property type="entry name" value="IRS"/>
    <property type="match status" value="1"/>
</dbReference>
<reference evidence="3" key="1">
    <citation type="journal article" date="2016" name="Gigascience">
        <title>De novo construction of an expanded transcriptome assembly for the western tarnished plant bug, Lygus hesperus.</title>
        <authorList>
            <person name="Tassone E.E."/>
            <person name="Geib S.M."/>
            <person name="Hall B."/>
            <person name="Fabrick J.A."/>
            <person name="Brent C.S."/>
            <person name="Hull J.J."/>
        </authorList>
    </citation>
    <scope>NUCLEOTIDE SEQUENCE</scope>
</reference>
<proteinExistence type="predicted"/>
<gene>
    <name evidence="3" type="primary">Dok2</name>
    <name evidence="3" type="ORF">g.61612</name>
</gene>
<dbReference type="Pfam" id="PF02174">
    <property type="entry name" value="IRS"/>
    <property type="match status" value="1"/>
</dbReference>
<dbReference type="AlphaFoldDB" id="A0A146MEV9"/>
<dbReference type="EMBL" id="GDHC01000311">
    <property type="protein sequence ID" value="JAQ18318.1"/>
    <property type="molecule type" value="Transcribed_RNA"/>
</dbReference>
<dbReference type="PANTHER" id="PTHR21258:SF62">
    <property type="entry name" value="INSULIN RECEPTOR SUBSTRATE 1"/>
    <property type="match status" value="1"/>
</dbReference>
<dbReference type="InterPro" id="IPR001849">
    <property type="entry name" value="PH_domain"/>
</dbReference>
<organism evidence="3">
    <name type="scientific">Lygus hesperus</name>
    <name type="common">Western plant bug</name>
    <dbReference type="NCBI Taxonomy" id="30085"/>
    <lineage>
        <taxon>Eukaryota</taxon>
        <taxon>Metazoa</taxon>
        <taxon>Ecdysozoa</taxon>
        <taxon>Arthropoda</taxon>
        <taxon>Hexapoda</taxon>
        <taxon>Insecta</taxon>
        <taxon>Pterygota</taxon>
        <taxon>Neoptera</taxon>
        <taxon>Paraneoptera</taxon>
        <taxon>Hemiptera</taxon>
        <taxon>Heteroptera</taxon>
        <taxon>Panheteroptera</taxon>
        <taxon>Cimicomorpha</taxon>
        <taxon>Miridae</taxon>
        <taxon>Mirini</taxon>
        <taxon>Lygus</taxon>
    </lineage>
</organism>
<dbReference type="GO" id="GO:0007169">
    <property type="term" value="P:cell surface receptor protein tyrosine kinase signaling pathway"/>
    <property type="evidence" value="ECO:0007669"/>
    <property type="project" value="TreeGrafter"/>
</dbReference>
<dbReference type="Pfam" id="PF00169">
    <property type="entry name" value="PH"/>
    <property type="match status" value="1"/>
</dbReference>
<dbReference type="InterPro" id="IPR050996">
    <property type="entry name" value="Docking_Protein_DOK"/>
</dbReference>
<dbReference type="PANTHER" id="PTHR21258">
    <property type="entry name" value="DOCKING PROTEIN RELATED"/>
    <property type="match status" value="1"/>
</dbReference>
<dbReference type="GO" id="GO:0043410">
    <property type="term" value="P:positive regulation of MAPK cascade"/>
    <property type="evidence" value="ECO:0007669"/>
    <property type="project" value="TreeGrafter"/>
</dbReference>
<evidence type="ECO:0000259" key="2">
    <source>
        <dbReference type="PROSITE" id="PS51064"/>
    </source>
</evidence>
<accession>A0A146MEV9</accession>
<dbReference type="InterPro" id="IPR011993">
    <property type="entry name" value="PH-like_dom_sf"/>
</dbReference>
<dbReference type="CDD" id="cd00821">
    <property type="entry name" value="PH"/>
    <property type="match status" value="1"/>
</dbReference>